<dbReference type="SUPFAM" id="SSF51182">
    <property type="entry name" value="RmlC-like cupins"/>
    <property type="match status" value="1"/>
</dbReference>
<gene>
    <name evidence="2" type="ORF">BHQ10_003993</name>
</gene>
<evidence type="ECO:0000313" key="3">
    <source>
        <dbReference type="Proteomes" id="UP000249363"/>
    </source>
</evidence>
<organism evidence="2 3">
    <name type="scientific">Talaromyces amestolkiae</name>
    <dbReference type="NCBI Taxonomy" id="1196081"/>
    <lineage>
        <taxon>Eukaryota</taxon>
        <taxon>Fungi</taxon>
        <taxon>Dikarya</taxon>
        <taxon>Ascomycota</taxon>
        <taxon>Pezizomycotina</taxon>
        <taxon>Eurotiomycetes</taxon>
        <taxon>Eurotiomycetidae</taxon>
        <taxon>Eurotiales</taxon>
        <taxon>Trichocomaceae</taxon>
        <taxon>Talaromyces</taxon>
        <taxon>Talaromyces sect. Talaromyces</taxon>
    </lineage>
</organism>
<reference evidence="2 3" key="1">
    <citation type="journal article" date="2017" name="Biotechnol. Biofuels">
        <title>Differential beta-glucosidase expression as a function of carbon source availability in Talaromyces amestolkiae: a genomic and proteomic approach.</title>
        <authorList>
            <person name="de Eugenio L.I."/>
            <person name="Mendez-Liter J.A."/>
            <person name="Nieto-Dominguez M."/>
            <person name="Alonso L."/>
            <person name="Gil-Munoz J."/>
            <person name="Barriuso J."/>
            <person name="Prieto A."/>
            <person name="Martinez M.J."/>
        </authorList>
    </citation>
    <scope>NUCLEOTIDE SEQUENCE [LARGE SCALE GENOMIC DNA]</scope>
    <source>
        <strain evidence="2 3">CIB</strain>
    </source>
</reference>
<protein>
    <recommendedName>
        <fullName evidence="1">Cupin type-2 domain-containing protein</fullName>
    </recommendedName>
</protein>
<dbReference type="Pfam" id="PF07883">
    <property type="entry name" value="Cupin_2"/>
    <property type="match status" value="1"/>
</dbReference>
<dbReference type="AlphaFoldDB" id="A0A364KWW1"/>
<dbReference type="InterPro" id="IPR047142">
    <property type="entry name" value="OryJ/VirC-like"/>
</dbReference>
<proteinExistence type="predicted"/>
<sequence>MEPLFPNPRRVVTGHDDQGNSTYIDDKQIPMFRTPFDCDFAVLYQTIGFPADLNGEWKDPLVQTPGSSSSDSAVAVRVVDFPPKVKTRFHRTSSLDFGVVFEGEMTCYLDNGVALTFKKGDLCVQRGTIHGWENKTDKPARIYFFVTAANPVNVGGKLLTADGVDSEDREKLHKN</sequence>
<dbReference type="Proteomes" id="UP000249363">
    <property type="component" value="Unassembled WGS sequence"/>
</dbReference>
<dbReference type="OrthoDB" id="5840532at2759"/>
<accession>A0A364KWW1</accession>
<dbReference type="PANTHER" id="PTHR36156">
    <property type="entry name" value="SLR2101 PROTEIN"/>
    <property type="match status" value="1"/>
</dbReference>
<keyword evidence="3" id="KW-1185">Reference proteome</keyword>
<evidence type="ECO:0000313" key="2">
    <source>
        <dbReference type="EMBL" id="RAO67981.1"/>
    </source>
</evidence>
<feature type="domain" description="Cupin type-2" evidence="1">
    <location>
        <begin position="78"/>
        <end position="144"/>
    </location>
</feature>
<dbReference type="InterPro" id="IPR013096">
    <property type="entry name" value="Cupin_2"/>
</dbReference>
<dbReference type="GeneID" id="63793209"/>
<dbReference type="EMBL" id="MIKG01000006">
    <property type="protein sequence ID" value="RAO67981.1"/>
    <property type="molecule type" value="Genomic_DNA"/>
</dbReference>
<dbReference type="PANTHER" id="PTHR36156:SF2">
    <property type="entry name" value="CUPIN TYPE-2 DOMAIN-CONTAINING PROTEIN"/>
    <property type="match status" value="1"/>
</dbReference>
<dbReference type="InterPro" id="IPR014710">
    <property type="entry name" value="RmlC-like_jellyroll"/>
</dbReference>
<dbReference type="STRING" id="1196081.A0A364KWW1"/>
<dbReference type="RefSeq" id="XP_040732497.1">
    <property type="nucleotide sequence ID" value="XM_040876310.1"/>
</dbReference>
<dbReference type="CDD" id="cd02231">
    <property type="entry name" value="cupin_BLL6423-like"/>
    <property type="match status" value="1"/>
</dbReference>
<evidence type="ECO:0000259" key="1">
    <source>
        <dbReference type="Pfam" id="PF07883"/>
    </source>
</evidence>
<dbReference type="Gene3D" id="2.60.120.10">
    <property type="entry name" value="Jelly Rolls"/>
    <property type="match status" value="1"/>
</dbReference>
<dbReference type="InterPro" id="IPR011051">
    <property type="entry name" value="RmlC_Cupin_sf"/>
</dbReference>
<comment type="caution">
    <text evidence="2">The sequence shown here is derived from an EMBL/GenBank/DDBJ whole genome shotgun (WGS) entry which is preliminary data.</text>
</comment>
<name>A0A364KWW1_TALAM</name>